<keyword evidence="2" id="KW-0813">Transport</keyword>
<dbReference type="SUPFAM" id="SSF52540">
    <property type="entry name" value="P-loop containing nucleoside triphosphate hydrolases"/>
    <property type="match status" value="1"/>
</dbReference>
<dbReference type="Pfam" id="PF00005">
    <property type="entry name" value="ABC_tran"/>
    <property type="match status" value="1"/>
</dbReference>
<dbReference type="SUPFAM" id="SSF51182">
    <property type="entry name" value="RmlC-like cupins"/>
    <property type="match status" value="1"/>
</dbReference>
<reference evidence="7 8" key="1">
    <citation type="submission" date="2019-08" db="EMBL/GenBank/DDBJ databases">
        <title>Archangium and Cystobacter genomes.</title>
        <authorList>
            <person name="Chen I.-C.K."/>
            <person name="Wielgoss S."/>
        </authorList>
    </citation>
    <scope>NUCLEOTIDE SEQUENCE [LARGE SCALE GENOMIC DNA]</scope>
    <source>
        <strain evidence="7 8">Cbm 6</strain>
    </source>
</reference>
<dbReference type="Gene3D" id="3.40.50.300">
    <property type="entry name" value="P-loop containing nucleotide triphosphate hydrolases"/>
    <property type="match status" value="1"/>
</dbReference>
<evidence type="ECO:0000256" key="1">
    <source>
        <dbReference type="ARBA" id="ARBA00006622"/>
    </source>
</evidence>
<dbReference type="CDD" id="cd10548">
    <property type="entry name" value="cupin_CDO"/>
    <property type="match status" value="1"/>
</dbReference>
<evidence type="ECO:0000256" key="2">
    <source>
        <dbReference type="ARBA" id="ARBA00022448"/>
    </source>
</evidence>
<name>A0ABY9WKK7_9BACT</name>
<feature type="region of interest" description="Disordered" evidence="5">
    <location>
        <begin position="566"/>
        <end position="624"/>
    </location>
</feature>
<dbReference type="CDD" id="cd03293">
    <property type="entry name" value="ABC_NrtD_SsuB_transporters"/>
    <property type="match status" value="1"/>
</dbReference>
<dbReference type="InterPro" id="IPR014710">
    <property type="entry name" value="RmlC-like_jellyroll"/>
</dbReference>
<dbReference type="Pfam" id="PF05995">
    <property type="entry name" value="CDO_I"/>
    <property type="match status" value="1"/>
</dbReference>
<protein>
    <submittedName>
        <fullName evidence="7">ATP-binding cassette domain-containing protein</fullName>
    </submittedName>
</protein>
<organism evidence="7 8">
    <name type="scientific">Archangium minus</name>
    <dbReference type="NCBI Taxonomy" id="83450"/>
    <lineage>
        <taxon>Bacteria</taxon>
        <taxon>Pseudomonadati</taxon>
        <taxon>Myxococcota</taxon>
        <taxon>Myxococcia</taxon>
        <taxon>Myxococcales</taxon>
        <taxon>Cystobacterineae</taxon>
        <taxon>Archangiaceae</taxon>
        <taxon>Archangium</taxon>
    </lineage>
</organism>
<evidence type="ECO:0000259" key="6">
    <source>
        <dbReference type="PROSITE" id="PS50893"/>
    </source>
</evidence>
<evidence type="ECO:0000313" key="8">
    <source>
        <dbReference type="Proteomes" id="UP001611383"/>
    </source>
</evidence>
<dbReference type="InterPro" id="IPR003439">
    <property type="entry name" value="ABC_transporter-like_ATP-bd"/>
</dbReference>
<evidence type="ECO:0000256" key="4">
    <source>
        <dbReference type="ARBA" id="ARBA00022840"/>
    </source>
</evidence>
<keyword evidence="4 7" id="KW-0067">ATP-binding</keyword>
<dbReference type="GO" id="GO:0005524">
    <property type="term" value="F:ATP binding"/>
    <property type="evidence" value="ECO:0007669"/>
    <property type="project" value="UniProtKB-KW"/>
</dbReference>
<accession>A0ABY9WKK7</accession>
<gene>
    <name evidence="7" type="ORF">F0U60_03900</name>
</gene>
<comment type="similarity">
    <text evidence="1">Belongs to the cysteine dioxygenase family.</text>
</comment>
<dbReference type="SMART" id="SM00382">
    <property type="entry name" value="AAA"/>
    <property type="match status" value="1"/>
</dbReference>
<sequence>MGIALVKALWECKRASSRPSLWSESSPRLVARPTLAFEGVRHTFIELHSPSAFPDEDGRRATMERSPPTRSQAMDAALVLEPETSIPPRSLSLRQFILRLREAYTRGGYPAIEEVLRQGNLHRRAVEPYALLQEGRYTRTLVYRDEDLEVLVLGWGRNARAPVHGHDGQECFLMTVAGELEVADYRLVAGGQEPGYALVERMGPRRTLLPGAMDHRNPDAELHSVRTGARSGFAISLHIYSRPIDSCLVYDLRRSSCELRQLRYDRVMRLADPTPSSSSKSAPARQRSGRFSRLWRTLFRRVQEVKETVKETLVPALVAEDAAKIAVKRVEHRYANKVVALQDVNLNIRSGEFVCLLGPSGCGKSTLLYALAGHIAPTGGQVRIDGKTITGPGPDRLLMFQEAALFPWLTVRQNIEFVLAARGLSKAERSERARRYIHYVQLAGFENTLPHELSGGMKMRTALARALAVDSPVLLMDEPFGSLDAQTRLHMHVLLQRVWTETHKTIVFVTHDVTEALMLANRVVVMAPRPGRILKDLEVRLPMPRGPDDVALVGLARQIRAMLHESESMDAAGPGSREGRGTNHEGVAPGSEAAVLRGAPGGVGTTRPVRALAPPPVPGSEGSH</sequence>
<evidence type="ECO:0000256" key="5">
    <source>
        <dbReference type="SAM" id="MobiDB-lite"/>
    </source>
</evidence>
<evidence type="ECO:0000313" key="7">
    <source>
        <dbReference type="EMBL" id="WNG43332.1"/>
    </source>
</evidence>
<keyword evidence="3" id="KW-0547">Nucleotide-binding</keyword>
<dbReference type="Gene3D" id="2.60.120.10">
    <property type="entry name" value="Jelly Rolls"/>
    <property type="match status" value="1"/>
</dbReference>
<dbReference type="InterPro" id="IPR011051">
    <property type="entry name" value="RmlC_Cupin_sf"/>
</dbReference>
<keyword evidence="8" id="KW-1185">Reference proteome</keyword>
<dbReference type="PANTHER" id="PTHR42788">
    <property type="entry name" value="TAURINE IMPORT ATP-BINDING PROTEIN-RELATED"/>
    <property type="match status" value="1"/>
</dbReference>
<dbReference type="PROSITE" id="PS50893">
    <property type="entry name" value="ABC_TRANSPORTER_2"/>
    <property type="match status" value="1"/>
</dbReference>
<dbReference type="EMBL" id="CP043494">
    <property type="protein sequence ID" value="WNG43332.1"/>
    <property type="molecule type" value="Genomic_DNA"/>
</dbReference>
<evidence type="ECO:0000256" key="3">
    <source>
        <dbReference type="ARBA" id="ARBA00022741"/>
    </source>
</evidence>
<dbReference type="InterPro" id="IPR003593">
    <property type="entry name" value="AAA+_ATPase"/>
</dbReference>
<dbReference type="InterPro" id="IPR010300">
    <property type="entry name" value="CDO_1"/>
</dbReference>
<dbReference type="Proteomes" id="UP001611383">
    <property type="component" value="Chromosome"/>
</dbReference>
<dbReference type="InterPro" id="IPR050166">
    <property type="entry name" value="ABC_transporter_ATP-bind"/>
</dbReference>
<feature type="domain" description="ABC transporter" evidence="6">
    <location>
        <begin position="325"/>
        <end position="553"/>
    </location>
</feature>
<dbReference type="InterPro" id="IPR027417">
    <property type="entry name" value="P-loop_NTPase"/>
</dbReference>
<dbReference type="PANTHER" id="PTHR42788:SF13">
    <property type="entry name" value="ALIPHATIC SULFONATES IMPORT ATP-BINDING PROTEIN SSUB"/>
    <property type="match status" value="1"/>
</dbReference>
<proteinExistence type="inferred from homology"/>